<dbReference type="Proteomes" id="UP000254597">
    <property type="component" value="Unassembled WGS sequence"/>
</dbReference>
<organism evidence="1 2">
    <name type="scientific">Salmonella enterica</name>
    <name type="common">Salmonella choleraesuis</name>
    <dbReference type="NCBI Taxonomy" id="28901"/>
    <lineage>
        <taxon>Bacteria</taxon>
        <taxon>Pseudomonadati</taxon>
        <taxon>Pseudomonadota</taxon>
        <taxon>Gammaproteobacteria</taxon>
        <taxon>Enterobacterales</taxon>
        <taxon>Enterobacteriaceae</taxon>
        <taxon>Salmonella</taxon>
    </lineage>
</organism>
<reference evidence="1 2" key="1">
    <citation type="submission" date="2018-06" db="EMBL/GenBank/DDBJ databases">
        <authorList>
            <consortium name="Pathogen Informatics"/>
            <person name="Doyle S."/>
        </authorList>
    </citation>
    <scope>NUCLEOTIDE SEQUENCE [LARGE SCALE GENOMIC DNA]</scope>
    <source>
        <strain evidence="1 2">NCTC10252</strain>
    </source>
</reference>
<gene>
    <name evidence="1" type="primary">SBOV13391</name>
    <name evidence="1" type="ORF">NCTC10252_02485</name>
</gene>
<dbReference type="AlphaFoldDB" id="A0A379QJ87"/>
<accession>A0A379QJ87</accession>
<sequence>MLIFNRSTFVNATVISLYEMTTDVISSTDDMLKIDHKIYVVCEIKFAVPARSFFASTHYPAMNASRHDW</sequence>
<evidence type="ECO:0000313" key="2">
    <source>
        <dbReference type="Proteomes" id="UP000254597"/>
    </source>
</evidence>
<name>A0A379QJ87_SALER</name>
<protein>
    <submittedName>
        <fullName evidence="1">Putative lipoprotein</fullName>
    </submittedName>
</protein>
<proteinExistence type="predicted"/>
<keyword evidence="1" id="KW-0449">Lipoprotein</keyword>
<evidence type="ECO:0000313" key="1">
    <source>
        <dbReference type="EMBL" id="SUF57225.1"/>
    </source>
</evidence>
<dbReference type="EMBL" id="UGWP01000004">
    <property type="protein sequence ID" value="SUF57225.1"/>
    <property type="molecule type" value="Genomic_DNA"/>
</dbReference>